<organism evidence="12">
    <name type="scientific">uncultured Thiotrichaceae bacterium</name>
    <dbReference type="NCBI Taxonomy" id="298394"/>
    <lineage>
        <taxon>Bacteria</taxon>
        <taxon>Pseudomonadati</taxon>
        <taxon>Pseudomonadota</taxon>
        <taxon>Gammaproteobacteria</taxon>
        <taxon>Thiotrichales</taxon>
        <taxon>Thiotrichaceae</taxon>
        <taxon>environmental samples</taxon>
    </lineage>
</organism>
<dbReference type="InterPro" id="IPR051083">
    <property type="entry name" value="GrpII_Intron_Splice-Mob/Def"/>
</dbReference>
<evidence type="ECO:0000256" key="6">
    <source>
        <dbReference type="ARBA" id="ARBA00022842"/>
    </source>
</evidence>
<keyword evidence="8" id="KW-0051">Antiviral defense</keyword>
<evidence type="ECO:0000256" key="7">
    <source>
        <dbReference type="ARBA" id="ARBA00022918"/>
    </source>
</evidence>
<keyword evidence="5" id="KW-0677">Repeat</keyword>
<gene>
    <name evidence="12" type="ORF">HELGO_WM27712</name>
</gene>
<protein>
    <recommendedName>
        <fullName evidence="1">RNA-directed DNA polymerase</fullName>
        <ecNumber evidence="1">2.7.7.49</ecNumber>
    </recommendedName>
</protein>
<dbReference type="InterPro" id="IPR001313">
    <property type="entry name" value="Pumilio_RNA-bd_rpt"/>
</dbReference>
<dbReference type="InterPro" id="IPR000123">
    <property type="entry name" value="Reverse_transcriptase_msDNA"/>
</dbReference>
<evidence type="ECO:0000256" key="10">
    <source>
        <dbReference type="ARBA" id="ARBA00048173"/>
    </source>
</evidence>
<evidence type="ECO:0000256" key="4">
    <source>
        <dbReference type="ARBA" id="ARBA00022723"/>
    </source>
</evidence>
<dbReference type="NCBIfam" id="NF038233">
    <property type="entry name" value="retron_St85_RT"/>
    <property type="match status" value="1"/>
</dbReference>
<evidence type="ECO:0000256" key="1">
    <source>
        <dbReference type="ARBA" id="ARBA00012493"/>
    </source>
</evidence>
<reference evidence="12" key="1">
    <citation type="submission" date="2020-01" db="EMBL/GenBank/DDBJ databases">
        <authorList>
            <person name="Meier V. D."/>
            <person name="Meier V D."/>
        </authorList>
    </citation>
    <scope>NUCLEOTIDE SEQUENCE</scope>
    <source>
        <strain evidence="12">HLG_WM_MAG_07</strain>
    </source>
</reference>
<feature type="domain" description="Reverse transcriptase" evidence="11">
    <location>
        <begin position="58"/>
        <end position="283"/>
    </location>
</feature>
<sequence>MFSHSKLVSLLLPPLECKNIAVFSKEPMSKLVTSLGFLSRALKMKTILEFASRTEQSPDQVMRYLKSASKKYKVYSILKRTHGRRIIAQPAKELKQYQNIFLDTHSLPVHSCAYAYKKGVSIKENAQQHVENNYLLKMDLENFFNSITPDILWNQWEDHFGWKFQSIEKVLLEQTLFWSTSKKLNRGKLVLSVGAPSSPALSNLCMYSFDRELQEICQTYGVSYTRYADDLTFSTQLKGRLIKFPDYVENLLNKHFSKKILINNRKTVFTSKAHNRHVTGITLANNGVISLGRKRKRYIKHLMHQFILGNIDDEERMHLRGLLAFSNHIEPSFISTLRNKYGNDVVQRVSEVINEK</sequence>
<dbReference type="PANTHER" id="PTHR34047:SF7">
    <property type="entry name" value="RNA-DIRECTED DNA POLYMERASE"/>
    <property type="match status" value="1"/>
</dbReference>
<dbReference type="AlphaFoldDB" id="A0A6S6SAG2"/>
<dbReference type="EC" id="2.7.7.49" evidence="1"/>
<dbReference type="GO" id="GO:0003723">
    <property type="term" value="F:RNA binding"/>
    <property type="evidence" value="ECO:0007669"/>
    <property type="project" value="InterPro"/>
</dbReference>
<dbReference type="GO" id="GO:0051607">
    <property type="term" value="P:defense response to virus"/>
    <property type="evidence" value="ECO:0007669"/>
    <property type="project" value="UniProtKB-KW"/>
</dbReference>
<evidence type="ECO:0000313" key="12">
    <source>
        <dbReference type="EMBL" id="CAA6800089.1"/>
    </source>
</evidence>
<dbReference type="EMBL" id="CACVAY010000001">
    <property type="protein sequence ID" value="CAA6800089.1"/>
    <property type="molecule type" value="Genomic_DNA"/>
</dbReference>
<dbReference type="InterPro" id="IPR043502">
    <property type="entry name" value="DNA/RNA_pol_sf"/>
</dbReference>
<dbReference type="PANTHER" id="PTHR34047">
    <property type="entry name" value="NUCLEAR INTRON MATURASE 1, MITOCHONDRIAL-RELATED"/>
    <property type="match status" value="1"/>
</dbReference>
<keyword evidence="7 12" id="KW-0695">RNA-directed DNA polymerase</keyword>
<dbReference type="PRINTS" id="PR00866">
    <property type="entry name" value="RNADNAPOLMS"/>
</dbReference>
<comment type="similarity">
    <text evidence="9">Belongs to the bacterial reverse transcriptase family.</text>
</comment>
<evidence type="ECO:0000256" key="2">
    <source>
        <dbReference type="ARBA" id="ARBA00022679"/>
    </source>
</evidence>
<keyword evidence="2" id="KW-0808">Transferase</keyword>
<name>A0A6S6SAG2_9GAMM</name>
<keyword evidence="3" id="KW-0548">Nucleotidyltransferase</keyword>
<comment type="catalytic activity">
    <reaction evidence="10">
        <text>DNA(n) + a 2'-deoxyribonucleoside 5'-triphosphate = DNA(n+1) + diphosphate</text>
        <dbReference type="Rhea" id="RHEA:22508"/>
        <dbReference type="Rhea" id="RHEA-COMP:17339"/>
        <dbReference type="Rhea" id="RHEA-COMP:17340"/>
        <dbReference type="ChEBI" id="CHEBI:33019"/>
        <dbReference type="ChEBI" id="CHEBI:61560"/>
        <dbReference type="ChEBI" id="CHEBI:173112"/>
        <dbReference type="EC" id="2.7.7.49"/>
    </reaction>
</comment>
<evidence type="ECO:0000259" key="11">
    <source>
        <dbReference type="PROSITE" id="PS50878"/>
    </source>
</evidence>
<dbReference type="GO" id="GO:0003964">
    <property type="term" value="F:RNA-directed DNA polymerase activity"/>
    <property type="evidence" value="ECO:0007669"/>
    <property type="project" value="UniProtKB-KW"/>
</dbReference>
<dbReference type="PROSITE" id="PS50302">
    <property type="entry name" value="PUM"/>
    <property type="match status" value="1"/>
</dbReference>
<evidence type="ECO:0000256" key="9">
    <source>
        <dbReference type="ARBA" id="ARBA00034120"/>
    </source>
</evidence>
<dbReference type="InterPro" id="IPR000477">
    <property type="entry name" value="RT_dom"/>
</dbReference>
<dbReference type="GO" id="GO:0046872">
    <property type="term" value="F:metal ion binding"/>
    <property type="evidence" value="ECO:0007669"/>
    <property type="project" value="UniProtKB-KW"/>
</dbReference>
<proteinExistence type="inferred from homology"/>
<accession>A0A6S6SAG2</accession>
<evidence type="ECO:0000256" key="8">
    <source>
        <dbReference type="ARBA" id="ARBA00023118"/>
    </source>
</evidence>
<evidence type="ECO:0000256" key="3">
    <source>
        <dbReference type="ARBA" id="ARBA00022695"/>
    </source>
</evidence>
<dbReference type="CDD" id="cd03487">
    <property type="entry name" value="RT_Bac_retron_II"/>
    <property type="match status" value="1"/>
</dbReference>
<dbReference type="SUPFAM" id="SSF56672">
    <property type="entry name" value="DNA/RNA polymerases"/>
    <property type="match status" value="1"/>
</dbReference>
<keyword evidence="4" id="KW-0479">Metal-binding</keyword>
<keyword evidence="6" id="KW-0460">Magnesium</keyword>
<dbReference type="Pfam" id="PF00078">
    <property type="entry name" value="RVT_1"/>
    <property type="match status" value="1"/>
</dbReference>
<dbReference type="PROSITE" id="PS50878">
    <property type="entry name" value="RT_POL"/>
    <property type="match status" value="1"/>
</dbReference>
<evidence type="ECO:0000256" key="5">
    <source>
        <dbReference type="ARBA" id="ARBA00022737"/>
    </source>
</evidence>